<keyword evidence="1" id="KW-0472">Membrane</keyword>
<dbReference type="EMBL" id="JACJHT010000002">
    <property type="protein sequence ID" value="MBA9039366.1"/>
    <property type="molecule type" value="Genomic_DNA"/>
</dbReference>
<reference evidence="2" key="1">
    <citation type="submission" date="2020-08" db="EMBL/GenBank/DDBJ databases">
        <title>Functional genomics of gut bacteria from endangered species of beetles.</title>
        <authorList>
            <person name="Carlos-Shanley C."/>
        </authorList>
    </citation>
    <scope>NUCLEOTIDE SEQUENCE [LARGE SCALE GENOMIC DNA]</scope>
    <source>
        <strain evidence="2">S00060</strain>
    </source>
</reference>
<dbReference type="RefSeq" id="WP_182527559.1">
    <property type="nucleotide sequence ID" value="NZ_JACJHT010000002.1"/>
</dbReference>
<name>A0A7W3NAJ5_PRIAR</name>
<accession>A0A7W3NAJ5</accession>
<evidence type="ECO:0000313" key="3">
    <source>
        <dbReference type="Proteomes" id="UP000543174"/>
    </source>
</evidence>
<dbReference type="Proteomes" id="UP000543174">
    <property type="component" value="Unassembled WGS sequence"/>
</dbReference>
<keyword evidence="3" id="KW-1185">Reference proteome</keyword>
<protein>
    <submittedName>
        <fullName evidence="2">PurR-regulated permease PerM</fullName>
    </submittedName>
</protein>
<keyword evidence="1" id="KW-1133">Transmembrane helix</keyword>
<dbReference type="AlphaFoldDB" id="A0A7W3NAJ5"/>
<evidence type="ECO:0000313" key="2">
    <source>
        <dbReference type="EMBL" id="MBA9039366.1"/>
    </source>
</evidence>
<comment type="caution">
    <text evidence="2">The sequence shown here is derived from an EMBL/GenBank/DDBJ whole genome shotgun (WGS) entry which is preliminary data.</text>
</comment>
<dbReference type="InterPro" id="IPR019715">
    <property type="entry name" value="Haemolysin_XhlA"/>
</dbReference>
<proteinExistence type="predicted"/>
<feature type="transmembrane region" description="Helical" evidence="1">
    <location>
        <begin position="50"/>
        <end position="71"/>
    </location>
</feature>
<sequence length="75" mass="8627">MKTDIKSLQKEVQELKQITTRHNGRIQAIENMLNNINENKTWLKRTTTNAIIDVVCIGFIGGIIVIIFTVFKRGR</sequence>
<dbReference type="Pfam" id="PF10779">
    <property type="entry name" value="XhlA"/>
    <property type="match status" value="1"/>
</dbReference>
<keyword evidence="1" id="KW-0812">Transmembrane</keyword>
<evidence type="ECO:0000256" key="1">
    <source>
        <dbReference type="SAM" id="Phobius"/>
    </source>
</evidence>
<gene>
    <name evidence="2" type="ORF">HNP21_002473</name>
</gene>
<organism evidence="2 3">
    <name type="scientific">Priestia aryabhattai</name>
    <name type="common">Bacillus aryabhattai</name>
    <dbReference type="NCBI Taxonomy" id="412384"/>
    <lineage>
        <taxon>Bacteria</taxon>
        <taxon>Bacillati</taxon>
        <taxon>Bacillota</taxon>
        <taxon>Bacilli</taxon>
        <taxon>Bacillales</taxon>
        <taxon>Bacillaceae</taxon>
        <taxon>Priestia</taxon>
    </lineage>
</organism>